<gene>
    <name evidence="1" type="ORF">Ctob_006872</name>
</gene>
<organism evidence="1 2">
    <name type="scientific">Chrysochromulina tobinii</name>
    <dbReference type="NCBI Taxonomy" id="1460289"/>
    <lineage>
        <taxon>Eukaryota</taxon>
        <taxon>Haptista</taxon>
        <taxon>Haptophyta</taxon>
        <taxon>Prymnesiophyceae</taxon>
        <taxon>Prymnesiales</taxon>
        <taxon>Chrysochromulinaceae</taxon>
        <taxon>Chrysochromulina</taxon>
    </lineage>
</organism>
<comment type="caution">
    <text evidence="1">The sequence shown here is derived from an EMBL/GenBank/DDBJ whole genome shotgun (WGS) entry which is preliminary data.</text>
</comment>
<evidence type="ECO:0000313" key="2">
    <source>
        <dbReference type="Proteomes" id="UP000037460"/>
    </source>
</evidence>
<dbReference type="EMBL" id="JWZX01002069">
    <property type="protein sequence ID" value="KOO31183.1"/>
    <property type="molecule type" value="Genomic_DNA"/>
</dbReference>
<dbReference type="AlphaFoldDB" id="A0A0M0JYH5"/>
<proteinExistence type="predicted"/>
<evidence type="ECO:0000313" key="1">
    <source>
        <dbReference type="EMBL" id="KOO31183.1"/>
    </source>
</evidence>
<dbReference type="Proteomes" id="UP000037460">
    <property type="component" value="Unassembled WGS sequence"/>
</dbReference>
<sequence>MFIEALNLPIVKREQLERQLAERLREQSSSADDHSTILKSAAENTPAAEAASMITNKFLPDLPTFVFGDRTLYEDGILARVGNLSRSVQHEFEENERGIWLPELRYVTEQPAREAYPSTKGVAPGDALVPSFTRDLGRTGWTLSKFHEAQPTEGNGPGQIPERLSLAETAVLRTYTGPWFQAINFYLRYLPEVRCCDASPYYEHYDPRRCFLAKPGHEDVCHACGKPKSKHFNQTLDSWATSAALLVGGILKLRFASTPMAVYRGVKEQFIRLPESFVAPPRGAFGSGVEPAPMSTTEAKEVAQSYAGDDVGSLFQIEFDAANLGAQLGFLSQYPKEEELVFPPGTMLTCMAVEPLEGQASKRLLRINCSINPDRQVKDAIAPLITHHHTPGLQGTHAQHMQALDEELGLGVSSSIDEDGYVSEFHH</sequence>
<dbReference type="SUPFAM" id="SSF56399">
    <property type="entry name" value="ADP-ribosylation"/>
    <property type="match status" value="1"/>
</dbReference>
<name>A0A0M0JYH5_9EUKA</name>
<dbReference type="PROSITE" id="PS51996">
    <property type="entry name" value="TR_MART"/>
    <property type="match status" value="1"/>
</dbReference>
<protein>
    <submittedName>
        <fullName evidence="1">Uncharacterized protein</fullName>
    </submittedName>
</protein>
<reference evidence="2" key="1">
    <citation type="journal article" date="2015" name="PLoS Genet.">
        <title>Genome Sequence and Transcriptome Analyses of Chrysochromulina tobin: Metabolic Tools for Enhanced Algal Fitness in the Prominent Order Prymnesiales (Haptophyceae).</title>
        <authorList>
            <person name="Hovde B.T."/>
            <person name="Deodato C.R."/>
            <person name="Hunsperger H.M."/>
            <person name="Ryken S.A."/>
            <person name="Yost W."/>
            <person name="Jha R.K."/>
            <person name="Patterson J."/>
            <person name="Monnat R.J. Jr."/>
            <person name="Barlow S.B."/>
            <person name="Starkenburg S.R."/>
            <person name="Cattolico R.A."/>
        </authorList>
    </citation>
    <scope>NUCLEOTIDE SEQUENCE</scope>
    <source>
        <strain evidence="2">CCMP291</strain>
    </source>
</reference>
<dbReference type="Gene3D" id="3.90.176.10">
    <property type="entry name" value="Toxin ADP-ribosyltransferase, Chain A, domain 1"/>
    <property type="match status" value="1"/>
</dbReference>
<keyword evidence="2" id="KW-1185">Reference proteome</keyword>
<accession>A0A0M0JYH5</accession>